<evidence type="ECO:0000256" key="1">
    <source>
        <dbReference type="PROSITE-ProRule" id="PRU00278"/>
    </source>
</evidence>
<dbReference type="SUPFAM" id="SSF109998">
    <property type="entry name" value="Triger factor/SurA peptide-binding domain-like"/>
    <property type="match status" value="1"/>
</dbReference>
<keyword evidence="5" id="KW-1185">Reference proteome</keyword>
<dbReference type="EMBL" id="BDCO01000002">
    <property type="protein sequence ID" value="GAT34237.1"/>
    <property type="molecule type" value="Genomic_DNA"/>
</dbReference>
<evidence type="ECO:0000313" key="5">
    <source>
        <dbReference type="Proteomes" id="UP000076023"/>
    </source>
</evidence>
<gene>
    <name evidence="4" type="ORF">TSACC_22662</name>
</gene>
<dbReference type="GO" id="GO:0003755">
    <property type="term" value="F:peptidyl-prolyl cis-trans isomerase activity"/>
    <property type="evidence" value="ECO:0007669"/>
    <property type="project" value="UniProtKB-KW"/>
</dbReference>
<dbReference type="SUPFAM" id="SSF54534">
    <property type="entry name" value="FKBP-like"/>
    <property type="match status" value="1"/>
</dbReference>
<keyword evidence="2" id="KW-0732">Signal</keyword>
<keyword evidence="1 4" id="KW-0413">Isomerase</keyword>
<dbReference type="RefSeq" id="WP_075079886.1">
    <property type="nucleotide sequence ID" value="NZ_BDCO01000002.1"/>
</dbReference>
<feature type="chain" id="PRO_5007808413" evidence="2">
    <location>
        <begin position="20"/>
        <end position="291"/>
    </location>
</feature>
<dbReference type="PANTHER" id="PTHR47245">
    <property type="entry name" value="PEPTIDYLPROLYL ISOMERASE"/>
    <property type="match status" value="1"/>
</dbReference>
<dbReference type="OrthoDB" id="9812372at2"/>
<organism evidence="4 5">
    <name type="scientific">Terrimicrobium sacchariphilum</name>
    <dbReference type="NCBI Taxonomy" id="690879"/>
    <lineage>
        <taxon>Bacteria</taxon>
        <taxon>Pseudomonadati</taxon>
        <taxon>Verrucomicrobiota</taxon>
        <taxon>Terrimicrobiia</taxon>
        <taxon>Terrimicrobiales</taxon>
        <taxon>Terrimicrobiaceae</taxon>
        <taxon>Terrimicrobium</taxon>
    </lineage>
</organism>
<evidence type="ECO:0000256" key="2">
    <source>
        <dbReference type="SAM" id="SignalP"/>
    </source>
</evidence>
<dbReference type="InParanoid" id="A0A146GBZ3"/>
<dbReference type="Gene3D" id="3.10.50.40">
    <property type="match status" value="1"/>
</dbReference>
<dbReference type="Pfam" id="PF13145">
    <property type="entry name" value="Rotamase_2"/>
    <property type="match status" value="1"/>
</dbReference>
<evidence type="ECO:0000259" key="3">
    <source>
        <dbReference type="PROSITE" id="PS50198"/>
    </source>
</evidence>
<feature type="domain" description="PpiC" evidence="3">
    <location>
        <begin position="136"/>
        <end position="232"/>
    </location>
</feature>
<feature type="signal peptide" evidence="2">
    <location>
        <begin position="1"/>
        <end position="19"/>
    </location>
</feature>
<keyword evidence="1" id="KW-0697">Rotamase</keyword>
<comment type="caution">
    <text evidence="4">The sequence shown here is derived from an EMBL/GenBank/DDBJ whole genome shotgun (WGS) entry which is preliminary data.</text>
</comment>
<dbReference type="STRING" id="690879.TSACC_22662"/>
<sequence length="291" mass="31743">MKAVTISILLLAAALTARAQDATTIIAKVGDTELKAKDLAPYLASLSADDRAALTRNPALLNQVVRSLILQQVLLKEALSANWDKRPEVVEQLERLRKNAIAEDYLVTVAKVPDNYPGETEIKAAYDARKDQLQLPKQYQLAQIFIGADDANGQANLDAVTKALKAANADFAAIAKDKSQEAQSAARGGEIGWLTAAAVQPELRDRLANASKGAVTEAIRLPDGWHIIKVLDVREPRTATLDEVKPRLIEVLRTERAKSNREAYLAQLQQKNPVSLNELALDTLISRETGK</sequence>
<proteinExistence type="predicted"/>
<dbReference type="InterPro" id="IPR000297">
    <property type="entry name" value="PPIase_PpiC"/>
</dbReference>
<reference evidence="5" key="1">
    <citation type="journal article" date="2017" name="Genome Announc.">
        <title>Draft Genome Sequence of Terrimicrobium sacchariphilum NM-5T, a Facultative Anaerobic Soil Bacterium of the Class Spartobacteria.</title>
        <authorList>
            <person name="Qiu Y.L."/>
            <person name="Tourlousse D.M."/>
            <person name="Matsuura N."/>
            <person name="Ohashi A."/>
            <person name="Sekiguchi Y."/>
        </authorList>
    </citation>
    <scope>NUCLEOTIDE SEQUENCE [LARGE SCALE GENOMIC DNA]</scope>
    <source>
        <strain evidence="5">NM-5</strain>
    </source>
</reference>
<dbReference type="PROSITE" id="PS50198">
    <property type="entry name" value="PPIC_PPIASE_2"/>
    <property type="match status" value="1"/>
</dbReference>
<dbReference type="Proteomes" id="UP000076023">
    <property type="component" value="Unassembled WGS sequence"/>
</dbReference>
<dbReference type="AlphaFoldDB" id="A0A146GBZ3"/>
<dbReference type="InterPro" id="IPR050245">
    <property type="entry name" value="PrsA_foldase"/>
</dbReference>
<dbReference type="InterPro" id="IPR046357">
    <property type="entry name" value="PPIase_dom_sf"/>
</dbReference>
<evidence type="ECO:0000313" key="4">
    <source>
        <dbReference type="EMBL" id="GAT34237.1"/>
    </source>
</evidence>
<accession>A0A146GBZ3</accession>
<dbReference type="InterPro" id="IPR027304">
    <property type="entry name" value="Trigger_fact/SurA_dom_sf"/>
</dbReference>
<name>A0A146GBZ3_TERSA</name>
<protein>
    <submittedName>
        <fullName evidence="4">Parvulin-like peptidyl-prolyl isomerase</fullName>
    </submittedName>
</protein>
<dbReference type="PANTHER" id="PTHR47245:SF3">
    <property type="entry name" value="PEPTIDYL-PROLYL CIS-TRANS ISOMERASE, PPIC-TYPE-RELATED"/>
    <property type="match status" value="1"/>
</dbReference>